<comment type="caution">
    <text evidence="9">The sequence shown here is derived from an EMBL/GenBank/DDBJ whole genome shotgun (WGS) entry which is preliminary data.</text>
</comment>
<dbReference type="SMART" id="SM01336">
    <property type="entry name" value="zf-PARP"/>
    <property type="match status" value="1"/>
</dbReference>
<evidence type="ECO:0000256" key="2">
    <source>
        <dbReference type="ARBA" id="ARBA00022723"/>
    </source>
</evidence>
<evidence type="ECO:0000313" key="9">
    <source>
        <dbReference type="EMBL" id="KAL3766278.1"/>
    </source>
</evidence>
<evidence type="ECO:0000256" key="3">
    <source>
        <dbReference type="ARBA" id="ARBA00022771"/>
    </source>
</evidence>
<keyword evidence="10" id="KW-1185">Reference proteome</keyword>
<evidence type="ECO:0000256" key="4">
    <source>
        <dbReference type="ARBA" id="ARBA00022833"/>
    </source>
</evidence>
<protein>
    <submittedName>
        <fullName evidence="9">Uncharacterized protein</fullName>
    </submittedName>
</protein>
<sequence length="678" mass="72078">MKLSRCLHDLGITDASIFEQCDDVNDEFKVIRKIYLKKALLEHPDKGGDPETFRTTQVSWEVLRDLFDRNKVQKGSFTSYLGAKTAATTRQRRANDNDAAAAAAADDDDDNDDGDEDYDDELYEKYSKDTSAYPSYQYYEDAEKEEVPTYKVEPARSDRSKCQKCKTNIPKMGVRIGSIDKDAGTYGRWIHLDCWRVPMKIQHGLTNPQDIQTSLRDLIAMEEVLLTGVRGLDNAAQLLFVQRCVNPEHWAGSTKRKAALMAGESVATSSDQGASKKSAKSSTTAKSTAAPPSSESAKASATSEASTAGPAAVPSATNSATIAFTSAGSSNATTAPVTFHILVPGVNGALDANFLRGLTFVITGTFPEAGGGGESDAGVANVTAMIQSFGGKVNGRFSKKTRIKPNKIKFFDAATRSVVAVSLCRLQSLLLGVVSLEQLATMPPMTFDEFCADYQYAGPTPSNVPQGQCASAPPAQQPSTAPAAPPPNPPETKPKASKSKPKPKSENAPVDATATAATTEATTSTSLVPSTQNNNPSTAVVSHTGKRGKFIIPRPGVNGAVAGVLSNKRFVLTGVFPEVGGGSGLVLGKDRTKEMIESFGGRVTSSVSGKTDFVVVGQEPGRSKVTQAEDRNIPLIDLLSLHRLLMGQQTITATASAPPPRITNFSAGYPGQGRIGYY</sequence>
<keyword evidence="5" id="KW-0539">Nucleus</keyword>
<keyword evidence="2" id="KW-0479">Metal-binding</keyword>
<feature type="compositionally biased region" description="Acidic residues" evidence="6">
    <location>
        <begin position="105"/>
        <end position="119"/>
    </location>
</feature>
<evidence type="ECO:0000313" key="10">
    <source>
        <dbReference type="Proteomes" id="UP001530293"/>
    </source>
</evidence>
<feature type="compositionally biased region" description="Polar residues" evidence="6">
    <location>
        <begin position="527"/>
        <end position="541"/>
    </location>
</feature>
<dbReference type="EMBL" id="JALLBG020000087">
    <property type="protein sequence ID" value="KAL3766278.1"/>
    <property type="molecule type" value="Genomic_DNA"/>
</dbReference>
<dbReference type="GO" id="GO:0005634">
    <property type="term" value="C:nucleus"/>
    <property type="evidence" value="ECO:0007669"/>
    <property type="project" value="UniProtKB-SubCell"/>
</dbReference>
<dbReference type="AlphaFoldDB" id="A0ABD3MQS9"/>
<dbReference type="Proteomes" id="UP001530293">
    <property type="component" value="Unassembled WGS sequence"/>
</dbReference>
<dbReference type="Gene3D" id="3.40.50.10190">
    <property type="entry name" value="BRCT domain"/>
    <property type="match status" value="2"/>
</dbReference>
<dbReference type="InterPro" id="IPR036869">
    <property type="entry name" value="J_dom_sf"/>
</dbReference>
<dbReference type="PROSITE" id="PS50064">
    <property type="entry name" value="ZF_PARP_2"/>
    <property type="match status" value="1"/>
</dbReference>
<gene>
    <name evidence="9" type="ORF">ACHAWU_005670</name>
</gene>
<feature type="domain" description="BRCT" evidence="8">
    <location>
        <begin position="350"/>
        <end position="401"/>
    </location>
</feature>
<feature type="region of interest" description="Disordered" evidence="6">
    <location>
        <begin position="263"/>
        <end position="313"/>
    </location>
</feature>
<dbReference type="InterPro" id="IPR036957">
    <property type="entry name" value="Znf_PARP_sf"/>
</dbReference>
<evidence type="ECO:0000259" key="7">
    <source>
        <dbReference type="PROSITE" id="PS50064"/>
    </source>
</evidence>
<dbReference type="SMART" id="SM00292">
    <property type="entry name" value="BRCT"/>
    <property type="match status" value="2"/>
</dbReference>
<feature type="region of interest" description="Disordered" evidence="6">
    <location>
        <begin position="462"/>
        <end position="543"/>
    </location>
</feature>
<feature type="domain" description="BRCT" evidence="8">
    <location>
        <begin position="560"/>
        <end position="640"/>
    </location>
</feature>
<feature type="compositionally biased region" description="Low complexity" evidence="6">
    <location>
        <begin position="273"/>
        <end position="312"/>
    </location>
</feature>
<dbReference type="PROSITE" id="PS50172">
    <property type="entry name" value="BRCT"/>
    <property type="match status" value="2"/>
</dbReference>
<dbReference type="SUPFAM" id="SSF52113">
    <property type="entry name" value="BRCT domain"/>
    <property type="match status" value="1"/>
</dbReference>
<feature type="compositionally biased region" description="Low complexity" evidence="6">
    <location>
        <begin position="506"/>
        <end position="526"/>
    </location>
</feature>
<evidence type="ECO:0000256" key="6">
    <source>
        <dbReference type="SAM" id="MobiDB-lite"/>
    </source>
</evidence>
<feature type="domain" description="PARP-type" evidence="7">
    <location>
        <begin position="150"/>
        <end position="195"/>
    </location>
</feature>
<dbReference type="InterPro" id="IPR001357">
    <property type="entry name" value="BRCT_dom"/>
</dbReference>
<dbReference type="Gene3D" id="3.30.1740.10">
    <property type="entry name" value="Zinc finger, PARP-type"/>
    <property type="match status" value="1"/>
</dbReference>
<proteinExistence type="predicted"/>
<organism evidence="9 10">
    <name type="scientific">Discostella pseudostelligera</name>
    <dbReference type="NCBI Taxonomy" id="259834"/>
    <lineage>
        <taxon>Eukaryota</taxon>
        <taxon>Sar</taxon>
        <taxon>Stramenopiles</taxon>
        <taxon>Ochrophyta</taxon>
        <taxon>Bacillariophyta</taxon>
        <taxon>Coscinodiscophyceae</taxon>
        <taxon>Thalassiosirophycidae</taxon>
        <taxon>Stephanodiscales</taxon>
        <taxon>Stephanodiscaceae</taxon>
        <taxon>Discostella</taxon>
    </lineage>
</organism>
<evidence type="ECO:0000256" key="1">
    <source>
        <dbReference type="ARBA" id="ARBA00004123"/>
    </source>
</evidence>
<dbReference type="InterPro" id="IPR036420">
    <property type="entry name" value="BRCT_dom_sf"/>
</dbReference>
<reference evidence="9 10" key="1">
    <citation type="submission" date="2024-10" db="EMBL/GenBank/DDBJ databases">
        <title>Updated reference genomes for cyclostephanoid diatoms.</title>
        <authorList>
            <person name="Roberts W.R."/>
            <person name="Alverson A.J."/>
        </authorList>
    </citation>
    <scope>NUCLEOTIDE SEQUENCE [LARGE SCALE GENOMIC DNA]</scope>
    <source>
        <strain evidence="9 10">AJA232-27</strain>
    </source>
</reference>
<keyword evidence="3" id="KW-0863">Zinc-finger</keyword>
<dbReference type="InterPro" id="IPR001510">
    <property type="entry name" value="Znf_PARP"/>
</dbReference>
<dbReference type="GO" id="GO:0008270">
    <property type="term" value="F:zinc ion binding"/>
    <property type="evidence" value="ECO:0007669"/>
    <property type="project" value="UniProtKB-KW"/>
</dbReference>
<comment type="subcellular location">
    <subcellularLocation>
        <location evidence="1">Nucleus</location>
    </subcellularLocation>
</comment>
<name>A0ABD3MQS9_9STRA</name>
<dbReference type="Gene3D" id="1.10.287.110">
    <property type="entry name" value="DnaJ domain"/>
    <property type="match status" value="1"/>
</dbReference>
<dbReference type="CDD" id="cd06257">
    <property type="entry name" value="DnaJ"/>
    <property type="match status" value="1"/>
</dbReference>
<dbReference type="SUPFAM" id="SSF46565">
    <property type="entry name" value="Chaperone J-domain"/>
    <property type="match status" value="1"/>
</dbReference>
<evidence type="ECO:0000256" key="5">
    <source>
        <dbReference type="ARBA" id="ARBA00023242"/>
    </source>
</evidence>
<dbReference type="Pfam" id="PF00533">
    <property type="entry name" value="BRCT"/>
    <property type="match status" value="1"/>
</dbReference>
<evidence type="ECO:0000259" key="8">
    <source>
        <dbReference type="PROSITE" id="PS50172"/>
    </source>
</evidence>
<dbReference type="SUPFAM" id="SSF57716">
    <property type="entry name" value="Glucocorticoid receptor-like (DNA-binding domain)"/>
    <property type="match status" value="1"/>
</dbReference>
<keyword evidence="4" id="KW-0862">Zinc</keyword>
<accession>A0ABD3MQS9</accession>
<dbReference type="InterPro" id="IPR001623">
    <property type="entry name" value="DnaJ_domain"/>
</dbReference>
<feature type="compositionally biased region" description="Low complexity" evidence="6">
    <location>
        <begin position="470"/>
        <end position="482"/>
    </location>
</feature>
<feature type="region of interest" description="Disordered" evidence="6">
    <location>
        <begin position="88"/>
        <end position="119"/>
    </location>
</feature>